<accession>A0AAD1X634</accession>
<feature type="region of interest" description="Disordered" evidence="2">
    <location>
        <begin position="1328"/>
        <end position="1369"/>
    </location>
</feature>
<protein>
    <submittedName>
        <fullName evidence="3">Uncharacterized protein</fullName>
    </submittedName>
</protein>
<feature type="compositionally biased region" description="Basic and acidic residues" evidence="2">
    <location>
        <begin position="107"/>
        <end position="117"/>
    </location>
</feature>
<evidence type="ECO:0000256" key="2">
    <source>
        <dbReference type="SAM" id="MobiDB-lite"/>
    </source>
</evidence>
<dbReference type="EMBL" id="CAMPGE010000288">
    <property type="protein sequence ID" value="CAI2359026.1"/>
    <property type="molecule type" value="Genomic_DNA"/>
</dbReference>
<gene>
    <name evidence="3" type="ORF">ECRASSUSDP1_LOCUS311</name>
</gene>
<feature type="compositionally biased region" description="Basic residues" evidence="2">
    <location>
        <begin position="858"/>
        <end position="879"/>
    </location>
</feature>
<feature type="compositionally biased region" description="Polar residues" evidence="2">
    <location>
        <begin position="21"/>
        <end position="42"/>
    </location>
</feature>
<sequence>MEFDCWLIVDKEKKSVLIKMRNSSSNKDRVSLSSYAKSQKSQYAGIKHPPASARLSKRVFNNKMLLTGSSIQNPTSKRKNSESNRGGDSGSKSRKRPMTKGSIRGSVKSDLKSTKDFQIRKHNNVRNAYPNREGKIASGYDFATEQSEPKNLDMQRDGLSQSDNMYKNLPSRKISGLNDNQDYLQSSDGFKILQTSKMARPQTAKYDGIKIPITSVNGKTLVKVPEDNLEVSSQYWKHKTIHKSSSAAQFSPQLLHQKQRNIHTSQGARGTDNFIKRIEKRAISATRGLRTTYKEKKLKIDLKAKYKMLIMNWGKELEKHDKILEKFHIFTPLKYDIDATFHKLFSNKSKGLIKQKLVQKRKGNLMKAGYLENEIDLMFENDPNAKNANHNVENQDLLLGSKYEEGENKEELEKIENSQADIINLKSPQPKLPDMISQESVEKIQPQTVEKERDNDLKPKILVEEILQEDEHSNPLISQEKEDLEGIKSVENLDKTPIKIRDHEEEDFKDVGSAYSSPFKNNADQLENSEQFTTINNKFKLEEDFLDKDIQMRIRDKDVVFIYEIDDIIKEITSSKKLKPLDEHPEILDTLNRFSKLFRHYIRYRVVDIGDLMGGLFLDGFWKTLLITMDNILQSIDERFKRRVVKLQDQFAKVIEKMNKKLEDKDKEMRAMDQTEYIEALKERLDLIKKEKLSFQKLAQDKLDFIEMLTSNDKKYPGFTDSKDLYDTARELIESLHLERKNRTITVHKLEDIFDTGKKIRETQNVEIQTEMSCITPLKVKEIILPSLDDHQIMESFSHPFSGVFKFLNQDTVEFPKKLDFNIQPMSKVFITSEEILNTIGTKLLEYSQNYEIEMLSKNKKKKSPRGRSRSPKRKKKKGKGPEFLDLSFLRINPNYPTIETIYLQQFCDQNERGKVIENIEESTMSKRLRTKEITFRTLSTELYQYCYSLSLYPNLYSSKMLSMKTGFLNNETVIKTNPQRNTRSEYRQIVKQLFLQLRIKFLQYAKEKEFLAEKDLSDPEINFPHNDIINFLREYLKDFRPLCDMIISQMSTYIFRVMLPKVPEGEGEGEPEAEGDNHEETKNENKDENREGGQEGEQQEEENQEPQLPSDLQEEIDDQDDDSNITDPLEIKKRFLFRCICIQLYNSDLQISKKLHQFFDPEKKGYCSMQQCIFTLLNYYKIVMLPSDLELVLNDFIIKEQELESPEDLLNADFDSKHVNRVDFNVFLQEVTRPYVFQVSKKELFISYHNFMTLLIDCINDLIDTCKDALGDLFLNDMKESEINSYDSFTNFLCEVLGEEYKVPNEDCCHVFVNTFSANKSIISDANFQPPSEDPEYSPLKIKPVEDEAEGEDEEGEEKEKDDPKLHTQKSQLNFGKLVAKATEYSSDLSKGNEIPRALEFSRQCEIVFLKHFGFKYIMNPKILGKHKDFSQIFEFIARESTGLNVVKKKRPRSPKRKKSPKNK</sequence>
<feature type="compositionally biased region" description="Acidic residues" evidence="2">
    <location>
        <begin position="1348"/>
        <end position="1358"/>
    </location>
</feature>
<feature type="region of interest" description="Disordered" evidence="2">
    <location>
        <begin position="20"/>
        <end position="117"/>
    </location>
</feature>
<evidence type="ECO:0000313" key="3">
    <source>
        <dbReference type="EMBL" id="CAI2359026.1"/>
    </source>
</evidence>
<feature type="compositionally biased region" description="Acidic residues" evidence="2">
    <location>
        <begin position="1066"/>
        <end position="1075"/>
    </location>
</feature>
<evidence type="ECO:0000313" key="4">
    <source>
        <dbReference type="Proteomes" id="UP001295684"/>
    </source>
</evidence>
<dbReference type="Proteomes" id="UP001295684">
    <property type="component" value="Unassembled WGS sequence"/>
</dbReference>
<feature type="compositionally biased region" description="Basic and acidic residues" evidence="2">
    <location>
        <begin position="1076"/>
        <end position="1094"/>
    </location>
</feature>
<evidence type="ECO:0000256" key="1">
    <source>
        <dbReference type="SAM" id="Coils"/>
    </source>
</evidence>
<comment type="caution">
    <text evidence="3">The sequence shown here is derived from an EMBL/GenBank/DDBJ whole genome shotgun (WGS) entry which is preliminary data.</text>
</comment>
<keyword evidence="1" id="KW-0175">Coiled coil</keyword>
<feature type="region of interest" description="Disordered" evidence="2">
    <location>
        <begin position="1065"/>
        <end position="1125"/>
    </location>
</feature>
<keyword evidence="4" id="KW-1185">Reference proteome</keyword>
<proteinExistence type="predicted"/>
<feature type="compositionally biased region" description="Acidic residues" evidence="2">
    <location>
        <begin position="1113"/>
        <end position="1125"/>
    </location>
</feature>
<organism evidence="3 4">
    <name type="scientific">Euplotes crassus</name>
    <dbReference type="NCBI Taxonomy" id="5936"/>
    <lineage>
        <taxon>Eukaryota</taxon>
        <taxon>Sar</taxon>
        <taxon>Alveolata</taxon>
        <taxon>Ciliophora</taxon>
        <taxon>Intramacronucleata</taxon>
        <taxon>Spirotrichea</taxon>
        <taxon>Hypotrichia</taxon>
        <taxon>Euplotida</taxon>
        <taxon>Euplotidae</taxon>
        <taxon>Moneuplotes</taxon>
    </lineage>
</organism>
<feature type="coiled-coil region" evidence="1">
    <location>
        <begin position="655"/>
        <end position="698"/>
    </location>
</feature>
<reference evidence="3" key="1">
    <citation type="submission" date="2023-07" db="EMBL/GenBank/DDBJ databases">
        <authorList>
            <consortium name="AG Swart"/>
            <person name="Singh M."/>
            <person name="Singh A."/>
            <person name="Seah K."/>
            <person name="Emmerich C."/>
        </authorList>
    </citation>
    <scope>NUCLEOTIDE SEQUENCE</scope>
    <source>
        <strain evidence="3">DP1</strain>
    </source>
</reference>
<name>A0AAD1X634_EUPCR</name>
<feature type="region of interest" description="Disordered" evidence="2">
    <location>
        <begin position="858"/>
        <end position="881"/>
    </location>
</feature>